<proteinExistence type="predicted"/>
<dbReference type="AlphaFoldDB" id="A0AAV4D555"/>
<feature type="compositionally biased region" description="Low complexity" evidence="1">
    <location>
        <begin position="105"/>
        <end position="117"/>
    </location>
</feature>
<protein>
    <recommendedName>
        <fullName evidence="2">DUF7869 domain-containing protein</fullName>
    </recommendedName>
</protein>
<feature type="compositionally biased region" description="Basic and acidic residues" evidence="1">
    <location>
        <begin position="87"/>
        <end position="98"/>
    </location>
</feature>
<evidence type="ECO:0000259" key="2">
    <source>
        <dbReference type="Pfam" id="PF25273"/>
    </source>
</evidence>
<comment type="caution">
    <text evidence="3">The sequence shown here is derived from an EMBL/GenBank/DDBJ whole genome shotgun (WGS) entry which is preliminary data.</text>
</comment>
<keyword evidence="4" id="KW-1185">Reference proteome</keyword>
<evidence type="ECO:0000313" key="3">
    <source>
        <dbReference type="EMBL" id="GFO39216.1"/>
    </source>
</evidence>
<evidence type="ECO:0000256" key="1">
    <source>
        <dbReference type="SAM" id="MobiDB-lite"/>
    </source>
</evidence>
<dbReference type="PANTHER" id="PTHR10773:SF19">
    <property type="match status" value="1"/>
</dbReference>
<name>A0AAV4D555_9GAST</name>
<sequence length="598" mass="68440">MDAHKAQVLLERMLSEFPDSDNESEATTEVVDELYRLQNEASTSTATDLCNTNSETESSIEPTATIDVIKQLYHTQNDFSSSDTESCDTHSQSDHYSDPDYVPESNNSTNTSLPLSSQEASLVDTNQRANFDPEPFSEETDQEASTKNIRPRKRKRKPETWLQNVRTKKIAAGEPYINKSGKHVPGRSIGQNEPEEKNKYCTRKKADMRPKVHYSLYKGLFFSEFNLGFGRPKSDTCLNCDRIHTQLNNPDISEELKSKLSNEKDLHLRKAQSAYNLLSEKSLKAKNGLCDVFTDFQQNLPSPVLTTSDIFYSRQMRTYNFGMHDCFNNDGIIMWNENEAGRGSSEICSALKKTLLARRRSEYLTLFSDGCCGQNKNKTMLFFLQWLIEQGIYKSIDHLFLVKGHTFLPNDRDFSCIEKRKKTTAPMIPHEWKAIVQDSRPSQPVVVNEMKQEEFLDFKKGADSTIKQSLKTADGEQLKFREVMWFSYGQSIEHDCVDDTSKIVEHPSQVWCRYTGSIFEPWKKVAVFRRNCSSSSVELHQKYTSIFTTPLGIKAAKLKDLKSLSQKGILPQYACDFYNSLVADDNVERDNPEDYDDD</sequence>
<dbReference type="Proteomes" id="UP000735302">
    <property type="component" value="Unassembled WGS sequence"/>
</dbReference>
<feature type="compositionally biased region" description="Polar residues" evidence="1">
    <location>
        <begin position="41"/>
        <end position="62"/>
    </location>
</feature>
<dbReference type="Pfam" id="PF25273">
    <property type="entry name" value="DUF7869"/>
    <property type="match status" value="1"/>
</dbReference>
<reference evidence="3 4" key="1">
    <citation type="journal article" date="2021" name="Elife">
        <title>Chloroplast acquisition without the gene transfer in kleptoplastic sea slugs, Plakobranchus ocellatus.</title>
        <authorList>
            <person name="Maeda T."/>
            <person name="Takahashi S."/>
            <person name="Yoshida T."/>
            <person name="Shimamura S."/>
            <person name="Takaki Y."/>
            <person name="Nagai Y."/>
            <person name="Toyoda A."/>
            <person name="Suzuki Y."/>
            <person name="Arimoto A."/>
            <person name="Ishii H."/>
            <person name="Satoh N."/>
            <person name="Nishiyama T."/>
            <person name="Hasebe M."/>
            <person name="Maruyama T."/>
            <person name="Minagawa J."/>
            <person name="Obokata J."/>
            <person name="Shigenobu S."/>
        </authorList>
    </citation>
    <scope>NUCLEOTIDE SEQUENCE [LARGE SCALE GENOMIC DNA]</scope>
</reference>
<accession>A0AAV4D555</accession>
<feature type="region of interest" description="Disordered" evidence="1">
    <location>
        <begin position="177"/>
        <end position="196"/>
    </location>
</feature>
<feature type="region of interest" description="Disordered" evidence="1">
    <location>
        <begin position="77"/>
        <end position="160"/>
    </location>
</feature>
<dbReference type="InterPro" id="IPR057191">
    <property type="entry name" value="DUF7869"/>
</dbReference>
<feature type="region of interest" description="Disordered" evidence="1">
    <location>
        <begin position="41"/>
        <end position="63"/>
    </location>
</feature>
<feature type="compositionally biased region" description="Polar residues" evidence="1">
    <location>
        <begin position="118"/>
        <end position="129"/>
    </location>
</feature>
<dbReference type="EMBL" id="BLXT01007464">
    <property type="protein sequence ID" value="GFO39216.1"/>
    <property type="molecule type" value="Genomic_DNA"/>
</dbReference>
<gene>
    <name evidence="3" type="ORF">PoB_006572100</name>
</gene>
<organism evidence="3 4">
    <name type="scientific">Plakobranchus ocellatus</name>
    <dbReference type="NCBI Taxonomy" id="259542"/>
    <lineage>
        <taxon>Eukaryota</taxon>
        <taxon>Metazoa</taxon>
        <taxon>Spiralia</taxon>
        <taxon>Lophotrochozoa</taxon>
        <taxon>Mollusca</taxon>
        <taxon>Gastropoda</taxon>
        <taxon>Heterobranchia</taxon>
        <taxon>Euthyneura</taxon>
        <taxon>Panpulmonata</taxon>
        <taxon>Sacoglossa</taxon>
        <taxon>Placobranchoidea</taxon>
        <taxon>Plakobranchidae</taxon>
        <taxon>Plakobranchus</taxon>
    </lineage>
</organism>
<dbReference type="PANTHER" id="PTHR10773">
    <property type="entry name" value="DNA-DIRECTED RNA POLYMERASES I, II, AND III SUBUNIT RPABC2"/>
    <property type="match status" value="1"/>
</dbReference>
<evidence type="ECO:0000313" key="4">
    <source>
        <dbReference type="Proteomes" id="UP000735302"/>
    </source>
</evidence>
<feature type="domain" description="DUF7869" evidence="2">
    <location>
        <begin position="345"/>
        <end position="480"/>
    </location>
</feature>